<proteinExistence type="predicted"/>
<accession>A0ABP3AYN8</accession>
<sequence length="148" mass="17614">MTGIVHFLEQHSDEFINYWISSYYVESKEYQMRKDTPGFLDAQYREASQLFSQALKKYGTEEVTASMKDIGEDRRDMNTPWKDIYLSHFSFYTALTEFIVVHYKKHTLDCPLDEFLDSLIELRRIEALSSSELYDGYEYEANQKVLNR</sequence>
<evidence type="ECO:0000313" key="2">
    <source>
        <dbReference type="Proteomes" id="UP000019249"/>
    </source>
</evidence>
<evidence type="ECO:0000313" key="1">
    <source>
        <dbReference type="EMBL" id="EUJ32415.1"/>
    </source>
</evidence>
<protein>
    <submittedName>
        <fullName evidence="1">Uncharacterized protein</fullName>
    </submittedName>
</protein>
<reference evidence="1 2" key="1">
    <citation type="journal article" date="2014" name="Int. J. Syst. Evol. Microbiol.">
        <title>Listeria floridensis sp. nov., Listeria aquatica sp. nov., Listeria cornellensis sp. nov., Listeria riparia sp. nov. and Listeria grandensis sp. nov., from agricultural and natural environments.</title>
        <authorList>
            <person name="den Bakker H.C."/>
            <person name="Warchocki S."/>
            <person name="Wright E.M."/>
            <person name="Allred A.F."/>
            <person name="Ahlstrom C."/>
            <person name="Manuel C.S."/>
            <person name="Stasiewicz M.J."/>
            <person name="Burrell A."/>
            <person name="Roof S."/>
            <person name="Strawn L."/>
            <person name="Fortes E.D."/>
            <person name="Nightingale K.K."/>
            <person name="Kephart D."/>
            <person name="Wiedmann M."/>
        </authorList>
    </citation>
    <scope>NUCLEOTIDE SEQUENCE [LARGE SCALE GENOMIC DNA]</scope>
    <source>
        <strain evidence="1 2">FSL S10-1187</strain>
    </source>
</reference>
<organism evidence="1 2">
    <name type="scientific">Listeria floridensis FSL S10-1187</name>
    <dbReference type="NCBI Taxonomy" id="1265817"/>
    <lineage>
        <taxon>Bacteria</taxon>
        <taxon>Bacillati</taxon>
        <taxon>Bacillota</taxon>
        <taxon>Bacilli</taxon>
        <taxon>Bacillales</taxon>
        <taxon>Listeriaceae</taxon>
        <taxon>Listeria</taxon>
    </lineage>
</organism>
<keyword evidence="2" id="KW-1185">Reference proteome</keyword>
<comment type="caution">
    <text evidence="1">The sequence shown here is derived from an EMBL/GenBank/DDBJ whole genome shotgun (WGS) entry which is preliminary data.</text>
</comment>
<gene>
    <name evidence="1" type="ORF">MFLO_06797</name>
</gene>
<name>A0ABP3AYN8_9LIST</name>
<dbReference type="EMBL" id="AODF01000011">
    <property type="protein sequence ID" value="EUJ32415.1"/>
    <property type="molecule type" value="Genomic_DNA"/>
</dbReference>
<dbReference type="RefSeq" id="WP_051993528.1">
    <property type="nucleotide sequence ID" value="NZ_AODF01000011.1"/>
</dbReference>
<dbReference type="Proteomes" id="UP000019249">
    <property type="component" value="Unassembled WGS sequence"/>
</dbReference>